<name>A0ABN8HBC4_9BACT</name>
<sequence length="73" mass="8394">MLPETGLVRLWQILGYKKKGIILIRAIADTQQSGPDPRQFPVIKEQGGCHSRFPEHRWKRQTVNFGGMFCGIR</sequence>
<evidence type="ECO:0000313" key="1">
    <source>
        <dbReference type="EMBL" id="CAH2029978.1"/>
    </source>
</evidence>
<organism evidence="1 2">
    <name type="scientific">Trichlorobacter ammonificans</name>
    <dbReference type="NCBI Taxonomy" id="2916410"/>
    <lineage>
        <taxon>Bacteria</taxon>
        <taxon>Pseudomonadati</taxon>
        <taxon>Thermodesulfobacteriota</taxon>
        <taxon>Desulfuromonadia</taxon>
        <taxon>Geobacterales</taxon>
        <taxon>Geobacteraceae</taxon>
        <taxon>Trichlorobacter</taxon>
    </lineage>
</organism>
<keyword evidence="2" id="KW-1185">Reference proteome</keyword>
<dbReference type="EMBL" id="OW150024">
    <property type="protein sequence ID" value="CAH2029978.1"/>
    <property type="molecule type" value="Genomic_DNA"/>
</dbReference>
<evidence type="ECO:0000313" key="2">
    <source>
        <dbReference type="Proteomes" id="UP001295463"/>
    </source>
</evidence>
<reference evidence="1 2" key="1">
    <citation type="submission" date="2022-03" db="EMBL/GenBank/DDBJ databases">
        <authorList>
            <person name="Koch H."/>
        </authorList>
    </citation>
    <scope>NUCLEOTIDE SEQUENCE [LARGE SCALE GENOMIC DNA]</scope>
    <source>
        <strain evidence="1 2">G1</strain>
    </source>
</reference>
<gene>
    <name evidence="1" type="ORF">GEAMG1_0156</name>
</gene>
<protein>
    <submittedName>
        <fullName evidence="1">Uncharacterized protein</fullName>
    </submittedName>
</protein>
<proteinExistence type="predicted"/>
<dbReference type="Proteomes" id="UP001295463">
    <property type="component" value="Chromosome"/>
</dbReference>
<accession>A0ABN8HBC4</accession>